<name>A0A386ZM56_9NOCA</name>
<dbReference type="OrthoDB" id="5476461at2"/>
<dbReference type="AlphaFoldDB" id="A0A386ZM56"/>
<dbReference type="InterPro" id="IPR041664">
    <property type="entry name" value="AAA_16"/>
</dbReference>
<dbReference type="Proteomes" id="UP000267164">
    <property type="component" value="Chromosome"/>
</dbReference>
<accession>A0A386ZM56</accession>
<organism evidence="2 3">
    <name type="scientific">Nocardia yunnanensis</name>
    <dbReference type="NCBI Taxonomy" id="2382165"/>
    <lineage>
        <taxon>Bacteria</taxon>
        <taxon>Bacillati</taxon>
        <taxon>Actinomycetota</taxon>
        <taxon>Actinomycetes</taxon>
        <taxon>Mycobacteriales</taxon>
        <taxon>Nocardiaceae</taxon>
        <taxon>Nocardia</taxon>
    </lineage>
</organism>
<keyword evidence="3" id="KW-1185">Reference proteome</keyword>
<keyword evidence="2" id="KW-0547">Nucleotide-binding</keyword>
<sequence length="158" mass="16934">MVDRIDEMSLLVGCVDRAVRAGEGAVVVLRGEAGVGKSTLLTTFIERAVEQHAGTGLLAGYGQAMLNSLASDSFQPVRECLRSLTASAQRSGSRSALERMVLSFRTNAPDWIESVPVVGQLLAAGVRTGQTFMESGRDALEMDSRMDQLVPCQATFVR</sequence>
<protein>
    <submittedName>
        <fullName evidence="2">ATP-binding protein</fullName>
    </submittedName>
</protein>
<dbReference type="SUPFAM" id="SSF53795">
    <property type="entry name" value="PEP carboxykinase-like"/>
    <property type="match status" value="1"/>
</dbReference>
<dbReference type="KEGG" id="nyu:D7D52_37235"/>
<keyword evidence="2" id="KW-0067">ATP-binding</keyword>
<dbReference type="Pfam" id="PF13191">
    <property type="entry name" value="AAA_16"/>
    <property type="match status" value="1"/>
</dbReference>
<evidence type="ECO:0000313" key="2">
    <source>
        <dbReference type="EMBL" id="AYF78536.1"/>
    </source>
</evidence>
<evidence type="ECO:0000259" key="1">
    <source>
        <dbReference type="Pfam" id="PF13191"/>
    </source>
</evidence>
<feature type="domain" description="Orc1-like AAA ATPase" evidence="1">
    <location>
        <begin position="4"/>
        <end position="91"/>
    </location>
</feature>
<gene>
    <name evidence="2" type="ORF">D7D52_37235</name>
</gene>
<dbReference type="GO" id="GO:0005524">
    <property type="term" value="F:ATP binding"/>
    <property type="evidence" value="ECO:0007669"/>
    <property type="project" value="UniProtKB-KW"/>
</dbReference>
<reference evidence="2 3" key="1">
    <citation type="submission" date="2018-09" db="EMBL/GenBank/DDBJ databases">
        <title>Nocardia yunnanensis sp. nov., an actinomycete isolated from a soil sample.</title>
        <authorList>
            <person name="Zhang J."/>
        </authorList>
    </citation>
    <scope>NUCLEOTIDE SEQUENCE [LARGE SCALE GENOMIC DNA]</scope>
    <source>
        <strain evidence="2 3">CFHS0054</strain>
    </source>
</reference>
<proteinExistence type="predicted"/>
<evidence type="ECO:0000313" key="3">
    <source>
        <dbReference type="Proteomes" id="UP000267164"/>
    </source>
</evidence>
<dbReference type="EMBL" id="CP032568">
    <property type="protein sequence ID" value="AYF78536.1"/>
    <property type="molecule type" value="Genomic_DNA"/>
</dbReference>